<dbReference type="Gene3D" id="3.40.50.720">
    <property type="entry name" value="NAD(P)-binding Rossmann-like Domain"/>
    <property type="match status" value="1"/>
</dbReference>
<dbReference type="Proteomes" id="UP001499974">
    <property type="component" value="Unassembled WGS sequence"/>
</dbReference>
<proteinExistence type="inferred from homology"/>
<gene>
    <name evidence="4" type="ORF">GCM10023349_04970</name>
</gene>
<keyword evidence="2" id="KW-0560">Oxidoreductase</keyword>
<dbReference type="PRINTS" id="PR00081">
    <property type="entry name" value="GDHRDH"/>
</dbReference>
<sequence length="232" mass="23622">MTISLGQSNVLVTGANRGLGKAFAEALVAAGATVYAGARDPESVTTPGVTAVRLDVTDPASVAAAAAELGDVTVVVNNAGIGRSGSLLTGESLDGFREELETNVIGPLHVTRAFAPVLAANGGGAIVNIHSALSWMTSPQVAGYSATKAALWSLTNATRGELREQGTLVVGVHVGYMDTDMTADVTAPKSEPADLVVQVLDALEKGEEEVLGDETSRFVKSVLSGPPAQLVL</sequence>
<protein>
    <submittedName>
        <fullName evidence="4">SDR family oxidoreductase</fullName>
    </submittedName>
</protein>
<organism evidence="4 5">
    <name type="scientific">Nocardioides conyzicola</name>
    <dbReference type="NCBI Taxonomy" id="1651781"/>
    <lineage>
        <taxon>Bacteria</taxon>
        <taxon>Bacillati</taxon>
        <taxon>Actinomycetota</taxon>
        <taxon>Actinomycetes</taxon>
        <taxon>Propionibacteriales</taxon>
        <taxon>Nocardioidaceae</taxon>
        <taxon>Nocardioides</taxon>
    </lineage>
</organism>
<dbReference type="Pfam" id="PF00106">
    <property type="entry name" value="adh_short"/>
    <property type="match status" value="1"/>
</dbReference>
<dbReference type="PANTHER" id="PTHR43669">
    <property type="entry name" value="5-KETO-D-GLUCONATE 5-REDUCTASE"/>
    <property type="match status" value="1"/>
</dbReference>
<evidence type="ECO:0000256" key="2">
    <source>
        <dbReference type="ARBA" id="ARBA00023002"/>
    </source>
</evidence>
<accession>A0ABP8WPQ9</accession>
<dbReference type="InterPro" id="IPR002347">
    <property type="entry name" value="SDR_fam"/>
</dbReference>
<evidence type="ECO:0000313" key="5">
    <source>
        <dbReference type="Proteomes" id="UP001499974"/>
    </source>
</evidence>
<dbReference type="PRINTS" id="PR00080">
    <property type="entry name" value="SDRFAMILY"/>
</dbReference>
<dbReference type="EMBL" id="BAABKM010000001">
    <property type="protein sequence ID" value="GAA4692886.1"/>
    <property type="molecule type" value="Genomic_DNA"/>
</dbReference>
<dbReference type="PANTHER" id="PTHR43669:SF3">
    <property type="entry name" value="ALCOHOL DEHYDROGENASE, PUTATIVE (AFU_ORTHOLOGUE AFUA_3G03445)-RELATED"/>
    <property type="match status" value="1"/>
</dbReference>
<evidence type="ECO:0000256" key="1">
    <source>
        <dbReference type="ARBA" id="ARBA00006484"/>
    </source>
</evidence>
<name>A0ABP8WPQ9_9ACTN</name>
<comment type="similarity">
    <text evidence="1 3">Belongs to the short-chain dehydrogenases/reductases (SDR) family.</text>
</comment>
<dbReference type="SUPFAM" id="SSF51735">
    <property type="entry name" value="NAD(P)-binding Rossmann-fold domains"/>
    <property type="match status" value="1"/>
</dbReference>
<reference evidence="5" key="1">
    <citation type="journal article" date="2019" name="Int. J. Syst. Evol. Microbiol.">
        <title>The Global Catalogue of Microorganisms (GCM) 10K type strain sequencing project: providing services to taxonomists for standard genome sequencing and annotation.</title>
        <authorList>
            <consortium name="The Broad Institute Genomics Platform"/>
            <consortium name="The Broad Institute Genome Sequencing Center for Infectious Disease"/>
            <person name="Wu L."/>
            <person name="Ma J."/>
        </authorList>
    </citation>
    <scope>NUCLEOTIDE SEQUENCE [LARGE SCALE GENOMIC DNA]</scope>
    <source>
        <strain evidence="5">JCM 18531</strain>
    </source>
</reference>
<dbReference type="PROSITE" id="PS00061">
    <property type="entry name" value="ADH_SHORT"/>
    <property type="match status" value="1"/>
</dbReference>
<dbReference type="InterPro" id="IPR036291">
    <property type="entry name" value="NAD(P)-bd_dom_sf"/>
</dbReference>
<dbReference type="NCBIfam" id="NF006119">
    <property type="entry name" value="PRK08264.1-5"/>
    <property type="match status" value="1"/>
</dbReference>
<dbReference type="RefSeq" id="WP_345518885.1">
    <property type="nucleotide sequence ID" value="NZ_BAABKM010000001.1"/>
</dbReference>
<keyword evidence="5" id="KW-1185">Reference proteome</keyword>
<dbReference type="InterPro" id="IPR020904">
    <property type="entry name" value="Sc_DH/Rdtase_CS"/>
</dbReference>
<comment type="caution">
    <text evidence="4">The sequence shown here is derived from an EMBL/GenBank/DDBJ whole genome shotgun (WGS) entry which is preliminary data.</text>
</comment>
<evidence type="ECO:0000256" key="3">
    <source>
        <dbReference type="RuleBase" id="RU000363"/>
    </source>
</evidence>
<evidence type="ECO:0000313" key="4">
    <source>
        <dbReference type="EMBL" id="GAA4692886.1"/>
    </source>
</evidence>